<comment type="caution">
    <text evidence="8">The sequence shown here is derived from an EMBL/GenBank/DDBJ whole genome shotgun (WGS) entry which is preliminary data.</text>
</comment>
<dbReference type="Pfam" id="PF07681">
    <property type="entry name" value="DoxX"/>
    <property type="match status" value="1"/>
</dbReference>
<comment type="similarity">
    <text evidence="2">Belongs to the DoxX family.</text>
</comment>
<feature type="transmembrane region" description="Helical" evidence="7">
    <location>
        <begin position="111"/>
        <end position="131"/>
    </location>
</feature>
<organism evidence="8 9">
    <name type="scientific">Mycolicibacterium obuense</name>
    <dbReference type="NCBI Taxonomy" id="1807"/>
    <lineage>
        <taxon>Bacteria</taxon>
        <taxon>Bacillati</taxon>
        <taxon>Actinomycetota</taxon>
        <taxon>Actinomycetes</taxon>
        <taxon>Mycobacteriales</taxon>
        <taxon>Mycobacteriaceae</taxon>
        <taxon>Mycolicibacterium</taxon>
    </lineage>
</organism>
<evidence type="ECO:0000256" key="3">
    <source>
        <dbReference type="ARBA" id="ARBA00022475"/>
    </source>
</evidence>
<evidence type="ECO:0000313" key="9">
    <source>
        <dbReference type="Proteomes" id="UP000036313"/>
    </source>
</evidence>
<comment type="subcellular location">
    <subcellularLocation>
        <location evidence="1">Cell membrane</location>
        <topology evidence="1">Multi-pass membrane protein</topology>
    </subcellularLocation>
</comment>
<evidence type="ECO:0000256" key="4">
    <source>
        <dbReference type="ARBA" id="ARBA00022692"/>
    </source>
</evidence>
<dbReference type="PANTHER" id="PTHR33452">
    <property type="entry name" value="OXIDOREDUCTASE CATD-RELATED"/>
    <property type="match status" value="1"/>
</dbReference>
<name>A0A0J6VVL2_9MYCO</name>
<reference evidence="8 9" key="1">
    <citation type="journal article" date="2015" name="Genome Biol. Evol.">
        <title>Characterization of Three Mycobacterium spp. with Potential Use in Bioremediation by Genome Sequencing and Comparative Genomics.</title>
        <authorList>
            <person name="Das S."/>
            <person name="Pettersson B.M."/>
            <person name="Behra P.R."/>
            <person name="Ramesh M."/>
            <person name="Dasgupta S."/>
            <person name="Bhattacharya A."/>
            <person name="Kirsebom L.A."/>
        </authorList>
    </citation>
    <scope>NUCLEOTIDE SEQUENCE [LARGE SCALE GENOMIC DNA]</scope>
    <source>
        <strain evidence="8 9">DSM 44075</strain>
    </source>
</reference>
<feature type="transmembrane region" description="Helical" evidence="7">
    <location>
        <begin position="83"/>
        <end position="105"/>
    </location>
</feature>
<keyword evidence="4 7" id="KW-0812">Transmembrane</keyword>
<feature type="transmembrane region" description="Helical" evidence="7">
    <location>
        <begin position="20"/>
        <end position="44"/>
    </location>
</feature>
<protein>
    <submittedName>
        <fullName evidence="8">DoxX</fullName>
    </submittedName>
</protein>
<dbReference type="GO" id="GO:0005886">
    <property type="term" value="C:plasma membrane"/>
    <property type="evidence" value="ECO:0007669"/>
    <property type="project" value="UniProtKB-SubCell"/>
</dbReference>
<dbReference type="RefSeq" id="WP_048424294.1">
    <property type="nucleotide sequence ID" value="NZ_JYNU01000026.1"/>
</dbReference>
<evidence type="ECO:0000256" key="6">
    <source>
        <dbReference type="ARBA" id="ARBA00023136"/>
    </source>
</evidence>
<dbReference type="PANTHER" id="PTHR33452:SF4">
    <property type="entry name" value="BLL4328 PROTEIN"/>
    <property type="match status" value="1"/>
</dbReference>
<keyword evidence="6 7" id="KW-0472">Membrane</keyword>
<dbReference type="AlphaFoldDB" id="A0A0J6VVL2"/>
<accession>A0A0J6VVL2</accession>
<gene>
    <name evidence="8" type="ORF">MOBUDSM44075_03845</name>
</gene>
<dbReference type="PATRIC" id="fig|1807.14.peg.3869"/>
<keyword evidence="5 7" id="KW-1133">Transmembrane helix</keyword>
<proteinExistence type="inferred from homology"/>
<dbReference type="InterPro" id="IPR032808">
    <property type="entry name" value="DoxX"/>
</dbReference>
<evidence type="ECO:0000256" key="7">
    <source>
        <dbReference type="SAM" id="Phobius"/>
    </source>
</evidence>
<evidence type="ECO:0000313" key="8">
    <source>
        <dbReference type="EMBL" id="KMO73513.1"/>
    </source>
</evidence>
<dbReference type="InterPro" id="IPR051907">
    <property type="entry name" value="DoxX-like_oxidoreductase"/>
</dbReference>
<keyword evidence="3" id="KW-1003">Cell membrane</keyword>
<sequence length="138" mass="14585">MALSTFDQTIGGRLNPLTPYALAVFRIVFAALLLCHGTTALFGWPTPDAAQFGVWPYWYAGVIELLCGALLAVGALTRPAAFLASGTMAFAYFMGHAGLSFWPVVNQGEPAVMNCFAFLLLVFTGPGAFAVDTARSTG</sequence>
<evidence type="ECO:0000256" key="2">
    <source>
        <dbReference type="ARBA" id="ARBA00006679"/>
    </source>
</evidence>
<evidence type="ECO:0000256" key="5">
    <source>
        <dbReference type="ARBA" id="ARBA00022989"/>
    </source>
</evidence>
<dbReference type="EMBL" id="JYNU01000026">
    <property type="protein sequence ID" value="KMO73513.1"/>
    <property type="molecule type" value="Genomic_DNA"/>
</dbReference>
<feature type="transmembrane region" description="Helical" evidence="7">
    <location>
        <begin position="56"/>
        <end position="76"/>
    </location>
</feature>
<evidence type="ECO:0000256" key="1">
    <source>
        <dbReference type="ARBA" id="ARBA00004651"/>
    </source>
</evidence>
<dbReference type="Proteomes" id="UP000036313">
    <property type="component" value="Unassembled WGS sequence"/>
</dbReference>